<protein>
    <submittedName>
        <fullName evidence="2">Uncharacterized protein</fullName>
    </submittedName>
</protein>
<name>A0A6L9XVQ5_9MICO</name>
<gene>
    <name evidence="2" type="ORF">G3T36_04255</name>
</gene>
<accession>A0A6L9XVQ5</accession>
<comment type="caution">
    <text evidence="2">The sequence shown here is derived from an EMBL/GenBank/DDBJ whole genome shotgun (WGS) entry which is preliminary data.</text>
</comment>
<evidence type="ECO:0000313" key="2">
    <source>
        <dbReference type="EMBL" id="NEN05078.1"/>
    </source>
</evidence>
<dbReference type="RefSeq" id="WP_163288167.1">
    <property type="nucleotide sequence ID" value="NZ_JAAGWY010000001.1"/>
</dbReference>
<evidence type="ECO:0000313" key="3">
    <source>
        <dbReference type="Proteomes" id="UP000474967"/>
    </source>
</evidence>
<dbReference type="Proteomes" id="UP000474967">
    <property type="component" value="Unassembled WGS sequence"/>
</dbReference>
<sequence>MHRVQYAGGSVLTGDAIATALLEYAAALARNATSATVEIPVREADGERGIAQVLIGPASQLVSTHEPDIPDDIVDAELVERFAVATRQLAPATGSALTESESVVPVDDFDTPPY</sequence>
<feature type="region of interest" description="Disordered" evidence="1">
    <location>
        <begin position="93"/>
        <end position="114"/>
    </location>
</feature>
<dbReference type="EMBL" id="JAAGWY010000001">
    <property type="protein sequence ID" value="NEN05078.1"/>
    <property type="molecule type" value="Genomic_DNA"/>
</dbReference>
<organism evidence="2 3">
    <name type="scientific">Leifsonia tongyongensis</name>
    <dbReference type="NCBI Taxonomy" id="1268043"/>
    <lineage>
        <taxon>Bacteria</taxon>
        <taxon>Bacillati</taxon>
        <taxon>Actinomycetota</taxon>
        <taxon>Actinomycetes</taxon>
        <taxon>Micrococcales</taxon>
        <taxon>Microbacteriaceae</taxon>
        <taxon>Leifsonia</taxon>
    </lineage>
</organism>
<keyword evidence="3" id="KW-1185">Reference proteome</keyword>
<dbReference type="AlphaFoldDB" id="A0A6L9XVQ5"/>
<reference evidence="2 3" key="1">
    <citation type="journal article" date="2014" name="J. Microbiol.">
        <title>Diaminobutyricibacter tongyongensis gen. nov., sp. nov. and Homoserinibacter gongjuensis gen. nov., sp. nov. belong to the family Microbacteriaceae.</title>
        <authorList>
            <person name="Kim S.J."/>
            <person name="Ahn J.H."/>
            <person name="Weon H.Y."/>
            <person name="Hamada M."/>
            <person name="Suzuki K."/>
            <person name="Kwon S.W."/>
        </authorList>
    </citation>
    <scope>NUCLEOTIDE SEQUENCE [LARGE SCALE GENOMIC DNA]</scope>
    <source>
        <strain evidence="2 3">NBRC 108724</strain>
    </source>
</reference>
<proteinExistence type="predicted"/>
<evidence type="ECO:0000256" key="1">
    <source>
        <dbReference type="SAM" id="MobiDB-lite"/>
    </source>
</evidence>